<dbReference type="EMBL" id="QGTD01000005">
    <property type="protein sequence ID" value="PWU69307.1"/>
    <property type="molecule type" value="Genomic_DNA"/>
</dbReference>
<keyword evidence="12" id="KW-0969">Cilium</keyword>
<dbReference type="GO" id="GO:0005198">
    <property type="term" value="F:structural molecule activity"/>
    <property type="evidence" value="ECO:0007669"/>
    <property type="project" value="UniProtKB-UniRule"/>
</dbReference>
<comment type="similarity">
    <text evidence="3 7">Belongs to the flagella basal body rod proteins family.</text>
</comment>
<dbReference type="GO" id="GO:0044780">
    <property type="term" value="P:bacterial-type flagellum assembly"/>
    <property type="evidence" value="ECO:0007669"/>
    <property type="project" value="InterPro"/>
</dbReference>
<comment type="subcellular location">
    <subcellularLocation>
        <location evidence="1 7">Bacterial flagellum</location>
    </subcellularLocation>
    <subcellularLocation>
        <location evidence="2 7">Secreted</location>
    </subcellularLocation>
</comment>
<evidence type="ECO:0000313" key="13">
    <source>
        <dbReference type="Proteomes" id="UP000245624"/>
    </source>
</evidence>
<evidence type="ECO:0000256" key="5">
    <source>
        <dbReference type="ARBA" id="ARBA00022525"/>
    </source>
</evidence>
<evidence type="ECO:0000256" key="2">
    <source>
        <dbReference type="ARBA" id="ARBA00004613"/>
    </source>
</evidence>
<dbReference type="GO" id="GO:0009424">
    <property type="term" value="C:bacterial-type flagellum hook"/>
    <property type="evidence" value="ECO:0007669"/>
    <property type="project" value="UniProtKB-UniRule"/>
</dbReference>
<keyword evidence="6 7" id="KW-0975">Bacterial flagellum</keyword>
<feature type="domain" description="Flagellar basal body rod protein N-terminal" evidence="9">
    <location>
        <begin position="8"/>
        <end position="38"/>
    </location>
</feature>
<dbReference type="NCBIfam" id="TIGR02492">
    <property type="entry name" value="flgK_ends"/>
    <property type="match status" value="1"/>
</dbReference>
<proteinExistence type="inferred from homology"/>
<protein>
    <recommendedName>
        <fullName evidence="4 7">Flagellar hook-associated protein 1</fullName>
        <shortName evidence="7">HAP1</shortName>
    </recommendedName>
</protein>
<evidence type="ECO:0000256" key="6">
    <source>
        <dbReference type="ARBA" id="ARBA00023143"/>
    </source>
</evidence>
<dbReference type="SUPFAM" id="SSF64518">
    <property type="entry name" value="Phase 1 flagellin"/>
    <property type="match status" value="1"/>
</dbReference>
<evidence type="ECO:0000259" key="9">
    <source>
        <dbReference type="Pfam" id="PF00460"/>
    </source>
</evidence>
<evidence type="ECO:0000259" key="11">
    <source>
        <dbReference type="Pfam" id="PF22638"/>
    </source>
</evidence>
<dbReference type="Pfam" id="PF00460">
    <property type="entry name" value="Flg_bb_rod"/>
    <property type="match status" value="1"/>
</dbReference>
<dbReference type="AlphaFoldDB" id="A0A317L0G2"/>
<evidence type="ECO:0000256" key="7">
    <source>
        <dbReference type="RuleBase" id="RU362065"/>
    </source>
</evidence>
<sequence length="558" mass="61196">MLGSFGGLEVAKRALHAQQTALYTTGHNIANANTAGYTRQRVNFNATTPFPPASRNRPQIPGQIGTGVEAGSIERIRDSFIDKQYRQENAKVGYYTSKADIMSKMETILNEPSEAGLSHTMDQFWQALQDLSVNPEDSGARSVVKERAIALAESFQYVHSSLQDVRANLKNEIGVGETDVNSIIDQINQLNGQIAKIEPHGYVPNDLYDQRDSLIDELSEYVDINVSYRESTGQPSPIAEGIVTITLNTENTSVENNGSDPITLVNGSVDIIAGSDEAVNHVFVDFDNQNNVQAMFFAQPDRDLTSEEQIEALVANYDQEVFIYGENYEVQGKLNAIVDGAGYLQDFNYDGTGTNVPAGEYNEMLDELDVMVEHFVNEFNAVHKNGYSLVDSDGDGLGDQGIDFFVGSTADTIDVAEAIKNDTDLIAASSDGASGDGENAISLADVYTKRVEQYITSNNTAPDFVPTLDEKASIKSYFESIIGEMGVKAEESIRMQGNSEILRKQVVETRQSISTVSLDEEMTNLIQFQHAYNAAARNMTVVDEMLDRIINNMGLVGR</sequence>
<keyword evidence="12" id="KW-0966">Cell projection</keyword>
<feature type="domain" description="Flagellar basal-body/hook protein C-terminal" evidence="10">
    <location>
        <begin position="513"/>
        <end position="551"/>
    </location>
</feature>
<dbReference type="InterPro" id="IPR001444">
    <property type="entry name" value="Flag_bb_rod_N"/>
</dbReference>
<dbReference type="RefSeq" id="WP_109983563.1">
    <property type="nucleotide sequence ID" value="NZ_QGTD01000005.1"/>
</dbReference>
<name>A0A317L0G2_9BACI</name>
<evidence type="ECO:0000259" key="10">
    <source>
        <dbReference type="Pfam" id="PF06429"/>
    </source>
</evidence>
<dbReference type="InterPro" id="IPR002371">
    <property type="entry name" value="FlgK"/>
</dbReference>
<dbReference type="PANTHER" id="PTHR30033">
    <property type="entry name" value="FLAGELLAR HOOK-ASSOCIATED PROTEIN 1"/>
    <property type="match status" value="1"/>
</dbReference>
<dbReference type="GO" id="GO:0005576">
    <property type="term" value="C:extracellular region"/>
    <property type="evidence" value="ECO:0007669"/>
    <property type="project" value="UniProtKB-SubCell"/>
</dbReference>
<dbReference type="Pfam" id="PF22638">
    <property type="entry name" value="FlgK_D1"/>
    <property type="match status" value="1"/>
</dbReference>
<comment type="caution">
    <text evidence="12">The sequence shown here is derived from an EMBL/GenBank/DDBJ whole genome shotgun (WGS) entry which is preliminary data.</text>
</comment>
<dbReference type="Proteomes" id="UP000245624">
    <property type="component" value="Unassembled WGS sequence"/>
</dbReference>
<dbReference type="PRINTS" id="PR01005">
    <property type="entry name" value="FLGHOOKAP1"/>
</dbReference>
<evidence type="ECO:0000256" key="4">
    <source>
        <dbReference type="ARBA" id="ARBA00016244"/>
    </source>
</evidence>
<reference evidence="12 13" key="1">
    <citation type="submission" date="2018-05" db="EMBL/GenBank/DDBJ databases">
        <title>Genomic analysis of Gracilibacillus dipsosauri DD1 reveals novel features of a salt-tolerant amylase.</title>
        <authorList>
            <person name="Deutch C.E."/>
            <person name="Yang S."/>
        </authorList>
    </citation>
    <scope>NUCLEOTIDE SEQUENCE [LARGE SCALE GENOMIC DNA]</scope>
    <source>
        <strain evidence="12 13">DD1</strain>
    </source>
</reference>
<accession>A0A317L0G2</accession>
<evidence type="ECO:0000256" key="1">
    <source>
        <dbReference type="ARBA" id="ARBA00004365"/>
    </source>
</evidence>
<feature type="domain" description="Flagellar hook-associated protein FlgK helical" evidence="11">
    <location>
        <begin position="102"/>
        <end position="405"/>
    </location>
</feature>
<dbReference type="PANTHER" id="PTHR30033:SF1">
    <property type="entry name" value="FLAGELLAR HOOK-ASSOCIATED PROTEIN 1"/>
    <property type="match status" value="1"/>
</dbReference>
<dbReference type="OrthoDB" id="9802553at2"/>
<feature type="region of interest" description="Disordered" evidence="8">
    <location>
        <begin position="44"/>
        <end position="66"/>
    </location>
</feature>
<gene>
    <name evidence="7" type="primary">flgK</name>
    <name evidence="12" type="ORF">DLJ74_04790</name>
</gene>
<evidence type="ECO:0000313" key="12">
    <source>
        <dbReference type="EMBL" id="PWU69307.1"/>
    </source>
</evidence>
<keyword evidence="13" id="KW-1185">Reference proteome</keyword>
<keyword evidence="12" id="KW-0282">Flagellum</keyword>
<keyword evidence="5 7" id="KW-0964">Secreted</keyword>
<evidence type="ECO:0000256" key="8">
    <source>
        <dbReference type="SAM" id="MobiDB-lite"/>
    </source>
</evidence>
<organism evidence="12 13">
    <name type="scientific">Gracilibacillus dipsosauri</name>
    <dbReference type="NCBI Taxonomy" id="178340"/>
    <lineage>
        <taxon>Bacteria</taxon>
        <taxon>Bacillati</taxon>
        <taxon>Bacillota</taxon>
        <taxon>Bacilli</taxon>
        <taxon>Bacillales</taxon>
        <taxon>Bacillaceae</taxon>
        <taxon>Gracilibacillus</taxon>
    </lineage>
</organism>
<dbReference type="Pfam" id="PF06429">
    <property type="entry name" value="Flg_bbr_C"/>
    <property type="match status" value="1"/>
</dbReference>
<dbReference type="InterPro" id="IPR053927">
    <property type="entry name" value="FlgK_helical"/>
</dbReference>
<dbReference type="InterPro" id="IPR010930">
    <property type="entry name" value="Flg_bb/hook_C_dom"/>
</dbReference>
<evidence type="ECO:0000256" key="3">
    <source>
        <dbReference type="ARBA" id="ARBA00009677"/>
    </source>
</evidence>